<comment type="caution">
    <text evidence="1">The sequence shown here is derived from an EMBL/GenBank/DDBJ whole genome shotgun (WGS) entry which is preliminary data.</text>
</comment>
<sequence length="168" mass="19519">MSRNVDNTLFFFNPSNNLALNLPGQQVGYTTLFFFYPPTSPDCTVVGINTSLWDQVVEIGMLKRGEDKWERFRYPTKTKFLLSHAPPVLHHGQIYFLDVIGNVARFNIINRRLVISDNKNMSLMTTKSRNTIWLKSRGKRPCLVSLFFMMIEMSKCLGCRRSRERSKC</sequence>
<evidence type="ECO:0008006" key="3">
    <source>
        <dbReference type="Google" id="ProtNLM"/>
    </source>
</evidence>
<gene>
    <name evidence="1" type="ORF">PHJA_002945500</name>
</gene>
<dbReference type="AlphaFoldDB" id="A0A830DIS2"/>
<dbReference type="OrthoDB" id="784120at2759"/>
<organism evidence="1 2">
    <name type="scientific">Phtheirospermum japonicum</name>
    <dbReference type="NCBI Taxonomy" id="374723"/>
    <lineage>
        <taxon>Eukaryota</taxon>
        <taxon>Viridiplantae</taxon>
        <taxon>Streptophyta</taxon>
        <taxon>Embryophyta</taxon>
        <taxon>Tracheophyta</taxon>
        <taxon>Spermatophyta</taxon>
        <taxon>Magnoliopsida</taxon>
        <taxon>eudicotyledons</taxon>
        <taxon>Gunneridae</taxon>
        <taxon>Pentapetalae</taxon>
        <taxon>asterids</taxon>
        <taxon>lamiids</taxon>
        <taxon>Lamiales</taxon>
        <taxon>Orobanchaceae</taxon>
        <taxon>Orobanchaceae incertae sedis</taxon>
        <taxon>Phtheirospermum</taxon>
    </lineage>
</organism>
<evidence type="ECO:0000313" key="1">
    <source>
        <dbReference type="EMBL" id="GFQ08015.1"/>
    </source>
</evidence>
<name>A0A830DIS2_9LAMI</name>
<dbReference type="Proteomes" id="UP000653305">
    <property type="component" value="Unassembled WGS sequence"/>
</dbReference>
<accession>A0A830DIS2</accession>
<dbReference type="EMBL" id="BMAC01002628">
    <property type="protein sequence ID" value="GFQ08015.1"/>
    <property type="molecule type" value="Genomic_DNA"/>
</dbReference>
<protein>
    <recommendedName>
        <fullName evidence="3">F-box protein</fullName>
    </recommendedName>
</protein>
<reference evidence="1" key="1">
    <citation type="submission" date="2020-07" db="EMBL/GenBank/DDBJ databases">
        <title>Ethylene signaling mediates host invasion by parasitic plants.</title>
        <authorList>
            <person name="Yoshida S."/>
        </authorList>
    </citation>
    <scope>NUCLEOTIDE SEQUENCE</scope>
    <source>
        <strain evidence="1">Okayama</strain>
    </source>
</reference>
<evidence type="ECO:0000313" key="2">
    <source>
        <dbReference type="Proteomes" id="UP000653305"/>
    </source>
</evidence>
<proteinExistence type="predicted"/>
<keyword evidence="2" id="KW-1185">Reference proteome</keyword>